<evidence type="ECO:0000256" key="6">
    <source>
        <dbReference type="ARBA" id="ARBA00022777"/>
    </source>
</evidence>
<evidence type="ECO:0000256" key="8">
    <source>
        <dbReference type="ARBA" id="ARBA00023012"/>
    </source>
</evidence>
<accession>A0ABW6PRQ0</accession>
<keyword evidence="6 13" id="KW-0418">Kinase</keyword>
<dbReference type="InterPro" id="IPR036890">
    <property type="entry name" value="HATPase_C_sf"/>
</dbReference>
<keyword evidence="4" id="KW-0808">Transferase</keyword>
<dbReference type="EC" id="2.7.13.3" evidence="2"/>
<dbReference type="GO" id="GO:0016301">
    <property type="term" value="F:kinase activity"/>
    <property type="evidence" value="ECO:0007669"/>
    <property type="project" value="UniProtKB-KW"/>
</dbReference>
<dbReference type="Pfam" id="PF07730">
    <property type="entry name" value="HisKA_3"/>
    <property type="match status" value="1"/>
</dbReference>
<dbReference type="PANTHER" id="PTHR24421:SF10">
    <property type="entry name" value="NITRATE_NITRITE SENSOR PROTEIN NARQ"/>
    <property type="match status" value="1"/>
</dbReference>
<dbReference type="RefSeq" id="WP_043652191.1">
    <property type="nucleotide sequence ID" value="NZ_JBIAMX010000012.1"/>
</dbReference>
<evidence type="ECO:0000256" key="9">
    <source>
        <dbReference type="SAM" id="Phobius"/>
    </source>
</evidence>
<feature type="transmembrane region" description="Helical" evidence="9">
    <location>
        <begin position="59"/>
        <end position="77"/>
    </location>
</feature>
<feature type="domain" description="DUF7134" evidence="12">
    <location>
        <begin position="7"/>
        <end position="160"/>
    </location>
</feature>
<feature type="transmembrane region" description="Helical" evidence="9">
    <location>
        <begin position="132"/>
        <end position="152"/>
    </location>
</feature>
<feature type="domain" description="Histidine kinase/HSP90-like ATPase" evidence="10">
    <location>
        <begin position="301"/>
        <end position="387"/>
    </location>
</feature>
<feature type="transmembrane region" description="Helical" evidence="9">
    <location>
        <begin position="20"/>
        <end position="38"/>
    </location>
</feature>
<dbReference type="CDD" id="cd16917">
    <property type="entry name" value="HATPase_UhpB-NarQ-NarX-like"/>
    <property type="match status" value="1"/>
</dbReference>
<evidence type="ECO:0000259" key="10">
    <source>
        <dbReference type="Pfam" id="PF02518"/>
    </source>
</evidence>
<keyword evidence="14" id="KW-1185">Reference proteome</keyword>
<keyword evidence="9" id="KW-1133">Transmembrane helix</keyword>
<reference evidence="13 14" key="1">
    <citation type="submission" date="2024-10" db="EMBL/GenBank/DDBJ databases">
        <title>The Natural Products Discovery Center: Release of the First 8490 Sequenced Strains for Exploring Actinobacteria Biosynthetic Diversity.</title>
        <authorList>
            <person name="Kalkreuter E."/>
            <person name="Kautsar S.A."/>
            <person name="Yang D."/>
            <person name="Bader C.D."/>
            <person name="Teijaro C.N."/>
            <person name="Fluegel L."/>
            <person name="Davis C.M."/>
            <person name="Simpson J.R."/>
            <person name="Lauterbach L."/>
            <person name="Steele A.D."/>
            <person name="Gui C."/>
            <person name="Meng S."/>
            <person name="Li G."/>
            <person name="Viehrig K."/>
            <person name="Ye F."/>
            <person name="Su P."/>
            <person name="Kiefer A.F."/>
            <person name="Nichols A."/>
            <person name="Cepeda A.J."/>
            <person name="Yan W."/>
            <person name="Fan B."/>
            <person name="Jiang Y."/>
            <person name="Adhikari A."/>
            <person name="Zheng C.-J."/>
            <person name="Schuster L."/>
            <person name="Cowan T.M."/>
            <person name="Smanski M.J."/>
            <person name="Chevrette M.G."/>
            <person name="De Carvalho L.P.S."/>
            <person name="Shen B."/>
        </authorList>
    </citation>
    <scope>NUCLEOTIDE SEQUENCE [LARGE SCALE GENOMIC DNA]</scope>
    <source>
        <strain evidence="13 14">NPDC004045</strain>
    </source>
</reference>
<evidence type="ECO:0000259" key="12">
    <source>
        <dbReference type="Pfam" id="PF23539"/>
    </source>
</evidence>
<dbReference type="Gene3D" id="3.30.565.10">
    <property type="entry name" value="Histidine kinase-like ATPase, C-terminal domain"/>
    <property type="match status" value="1"/>
</dbReference>
<dbReference type="InterPro" id="IPR003594">
    <property type="entry name" value="HATPase_dom"/>
</dbReference>
<dbReference type="InterPro" id="IPR011712">
    <property type="entry name" value="Sig_transdc_His_kin_sub3_dim/P"/>
</dbReference>
<keyword evidence="5" id="KW-0547">Nucleotide-binding</keyword>
<organism evidence="13 14">
    <name type="scientific">Nocardia thailandica</name>
    <dbReference type="NCBI Taxonomy" id="257275"/>
    <lineage>
        <taxon>Bacteria</taxon>
        <taxon>Bacillati</taxon>
        <taxon>Actinomycetota</taxon>
        <taxon>Actinomycetes</taxon>
        <taxon>Mycobacteriales</taxon>
        <taxon>Nocardiaceae</taxon>
        <taxon>Nocardia</taxon>
    </lineage>
</organism>
<keyword evidence="9" id="KW-0812">Transmembrane</keyword>
<feature type="transmembrane region" description="Helical" evidence="9">
    <location>
        <begin position="109"/>
        <end position="126"/>
    </location>
</feature>
<gene>
    <name evidence="13" type="ORF">ACFYTF_19385</name>
</gene>
<keyword evidence="3" id="KW-0597">Phosphoprotein</keyword>
<comment type="caution">
    <text evidence="13">The sequence shown here is derived from an EMBL/GenBank/DDBJ whole genome shotgun (WGS) entry which is preliminary data.</text>
</comment>
<protein>
    <recommendedName>
        <fullName evidence="2">histidine kinase</fullName>
        <ecNumber evidence="2">2.7.13.3</ecNumber>
    </recommendedName>
</protein>
<evidence type="ECO:0000259" key="11">
    <source>
        <dbReference type="Pfam" id="PF07730"/>
    </source>
</evidence>
<evidence type="ECO:0000256" key="2">
    <source>
        <dbReference type="ARBA" id="ARBA00012438"/>
    </source>
</evidence>
<keyword evidence="9" id="KW-0472">Membrane</keyword>
<sequence length="390" mass="40264">MLDERLVRWWTRHPVRADAAVTLVLLALCAGAGLLVGADPDSYAFSVALLAPLAVRRRWPTACAAIVAAVALTQWLTVRDTTGALPADIAVPLAIHALAAHGTRRASHAGLAAGLGGAVLGGISWPQLPLPALAHVLVGVSLAGIVSAAWLAGSWQRARRHEITALTRHAALREQQQREHTRLAVLEERTRIARDLHDILAHSLAVVIAQADGGRYAARAEPGRAVEALSAIGDQARAALADTRRAIGVLREDPGTGPDAAPAPGIADLPALAADLRGAGLPVTLAVDLPGPPLDSGVGLLVYRIVQEGLTNVVKHAGTGAAARVSVRADGPRLRVEVADDGTAGPSGTRPGYGLIGMRERVGAYGGSVDLRHRPGGGHRLAAVIPLGQP</sequence>
<dbReference type="Proteomes" id="UP001601444">
    <property type="component" value="Unassembled WGS sequence"/>
</dbReference>
<evidence type="ECO:0000313" key="13">
    <source>
        <dbReference type="EMBL" id="MFF0544997.1"/>
    </source>
</evidence>
<evidence type="ECO:0000256" key="7">
    <source>
        <dbReference type="ARBA" id="ARBA00022840"/>
    </source>
</evidence>
<comment type="catalytic activity">
    <reaction evidence="1">
        <text>ATP + protein L-histidine = ADP + protein N-phospho-L-histidine.</text>
        <dbReference type="EC" id="2.7.13.3"/>
    </reaction>
</comment>
<proteinExistence type="predicted"/>
<keyword evidence="8" id="KW-0902">Two-component regulatory system</keyword>
<dbReference type="InterPro" id="IPR055558">
    <property type="entry name" value="DUF7134"/>
</dbReference>
<dbReference type="PANTHER" id="PTHR24421">
    <property type="entry name" value="NITRATE/NITRITE SENSOR PROTEIN NARX-RELATED"/>
    <property type="match status" value="1"/>
</dbReference>
<evidence type="ECO:0000256" key="4">
    <source>
        <dbReference type="ARBA" id="ARBA00022679"/>
    </source>
</evidence>
<evidence type="ECO:0000256" key="1">
    <source>
        <dbReference type="ARBA" id="ARBA00000085"/>
    </source>
</evidence>
<dbReference type="Pfam" id="PF23539">
    <property type="entry name" value="DUF7134"/>
    <property type="match status" value="1"/>
</dbReference>
<name>A0ABW6PRQ0_9NOCA</name>
<evidence type="ECO:0000256" key="5">
    <source>
        <dbReference type="ARBA" id="ARBA00022741"/>
    </source>
</evidence>
<dbReference type="InterPro" id="IPR050482">
    <property type="entry name" value="Sensor_HK_TwoCompSys"/>
</dbReference>
<dbReference type="Pfam" id="PF02518">
    <property type="entry name" value="HATPase_c"/>
    <property type="match status" value="1"/>
</dbReference>
<keyword evidence="7" id="KW-0067">ATP-binding</keyword>
<dbReference type="Gene3D" id="1.20.5.1930">
    <property type="match status" value="1"/>
</dbReference>
<evidence type="ECO:0000256" key="3">
    <source>
        <dbReference type="ARBA" id="ARBA00022553"/>
    </source>
</evidence>
<dbReference type="SUPFAM" id="SSF55874">
    <property type="entry name" value="ATPase domain of HSP90 chaperone/DNA topoisomerase II/histidine kinase"/>
    <property type="match status" value="1"/>
</dbReference>
<feature type="domain" description="Signal transduction histidine kinase subgroup 3 dimerisation and phosphoacceptor" evidence="11">
    <location>
        <begin position="188"/>
        <end position="253"/>
    </location>
</feature>
<evidence type="ECO:0000313" key="14">
    <source>
        <dbReference type="Proteomes" id="UP001601444"/>
    </source>
</evidence>
<dbReference type="EMBL" id="JBIAMX010000012">
    <property type="protein sequence ID" value="MFF0544997.1"/>
    <property type="molecule type" value="Genomic_DNA"/>
</dbReference>